<comment type="caution">
    <text evidence="6">The sequence shown here is derived from an EMBL/GenBank/DDBJ whole genome shotgun (WGS) entry which is preliminary data.</text>
</comment>
<keyword evidence="7" id="KW-1185">Reference proteome</keyword>
<proteinExistence type="inferred from homology"/>
<dbReference type="InterPro" id="IPR038729">
    <property type="entry name" value="Rad50/SbcC_AAA"/>
</dbReference>
<feature type="domain" description="Rad50/SbcC-type AAA" evidence="5">
    <location>
        <begin position="20"/>
        <end position="286"/>
    </location>
</feature>
<keyword evidence="1 3" id="KW-0175">Coiled coil</keyword>
<evidence type="ECO:0000313" key="6">
    <source>
        <dbReference type="EMBL" id="MFC6768773.1"/>
    </source>
</evidence>
<dbReference type="PANTHER" id="PTHR32114">
    <property type="entry name" value="ABC TRANSPORTER ABCH.3"/>
    <property type="match status" value="1"/>
</dbReference>
<dbReference type="PANTHER" id="PTHR32114:SF2">
    <property type="entry name" value="ABC TRANSPORTER ABCH.3"/>
    <property type="match status" value="1"/>
</dbReference>
<protein>
    <submittedName>
        <fullName evidence="6">Archaea-specific SMC-related protein</fullName>
    </submittedName>
</protein>
<feature type="region of interest" description="Disordered" evidence="4">
    <location>
        <begin position="474"/>
        <end position="493"/>
    </location>
</feature>
<dbReference type="SUPFAM" id="SSF52540">
    <property type="entry name" value="P-loop containing nucleoside triphosphate hydrolases"/>
    <property type="match status" value="2"/>
</dbReference>
<dbReference type="Pfam" id="PF13476">
    <property type="entry name" value="AAA_23"/>
    <property type="match status" value="1"/>
</dbReference>
<dbReference type="InterPro" id="IPR027417">
    <property type="entry name" value="P-loop_NTPase"/>
</dbReference>
<gene>
    <name evidence="6" type="ORF">ACFQE6_28305</name>
</gene>
<evidence type="ECO:0000259" key="5">
    <source>
        <dbReference type="Pfam" id="PF13476"/>
    </source>
</evidence>
<organism evidence="6 7">
    <name type="scientific">Natrinema soli</name>
    <dbReference type="NCBI Taxonomy" id="1930624"/>
    <lineage>
        <taxon>Archaea</taxon>
        <taxon>Methanobacteriati</taxon>
        <taxon>Methanobacteriota</taxon>
        <taxon>Stenosarchaea group</taxon>
        <taxon>Halobacteria</taxon>
        <taxon>Halobacteriales</taxon>
        <taxon>Natrialbaceae</taxon>
        <taxon>Natrinema</taxon>
    </lineage>
</organism>
<dbReference type="RefSeq" id="WP_273741511.1">
    <property type="nucleotide sequence ID" value="NZ_JAQIVI010000618.1"/>
</dbReference>
<evidence type="ECO:0000313" key="7">
    <source>
        <dbReference type="Proteomes" id="UP001596383"/>
    </source>
</evidence>
<evidence type="ECO:0000256" key="3">
    <source>
        <dbReference type="SAM" id="Coils"/>
    </source>
</evidence>
<dbReference type="EMBL" id="JBHSWV010000618">
    <property type="protein sequence ID" value="MFC6768773.1"/>
    <property type="molecule type" value="Genomic_DNA"/>
</dbReference>
<dbReference type="Proteomes" id="UP001596383">
    <property type="component" value="Unassembled WGS sequence"/>
</dbReference>
<name>A0ABD5SUW8_9EURY</name>
<dbReference type="NCBIfam" id="NF045487">
    <property type="entry name" value="ASRP"/>
    <property type="match status" value="1"/>
</dbReference>
<evidence type="ECO:0000256" key="1">
    <source>
        <dbReference type="ARBA" id="ARBA00023054"/>
    </source>
</evidence>
<evidence type="ECO:0000256" key="4">
    <source>
        <dbReference type="SAM" id="MobiDB-lite"/>
    </source>
</evidence>
<sequence>MSYNNTTSTDYTAEELGDLRVHVRNIGGISNGEVTLSPGVTLLSGENASNKSSFLRALSAVLGGTDPKLKSDADEGHVELETDDGDYYVDLTAKNGSSVVSDADRVSDRNQLCELFVALGETNPIRRAIVNANDIYDLLMRPIDTEEIESEIDRLKTRKDDIDGRLEKIDRMVDRLPTLQTKGDSLQKEIRGVEESLEAKREVIEEREASRGTDEGERILEELQQKRTERETIRDRIRTQKEALASLRNDFDETSERLTEVHGADERQDFDEIETEIEQLHHQKQQLTTTINALSPIVEMNGQLLDDETDIPDQMKSDDIISELDPTSRTITCWTCGNTVERSEIAEQVRVVKEILEEKRDQQSMIADRIESLESRKRHLEEQRKTRERLTDRKQSIEEEIERREQQLEGLEDDRSSLQSEIEELQTKVEEIDGEDDELIKLHGDVSDLEYKRGQLENELTDIETEIERIKSKRTERDDLEAERESISEQLQEQRDRIESIERDLVSAFNESMQQVIDELEYENIERVWIERLTETTERSTSRTDFELHVVRSTADGAAYEDTIDTLSKSEREVIGLVVALAGYIAHGVSSELPIVVIDAVEMLDADRIYGLLTYFKQHADYVVTAVLPEEADELDGTVPSILTTSSLDAAP</sequence>
<dbReference type="Gene3D" id="3.40.50.300">
    <property type="entry name" value="P-loop containing nucleotide triphosphate hydrolases"/>
    <property type="match status" value="2"/>
</dbReference>
<reference evidence="6 7" key="1">
    <citation type="journal article" date="2019" name="Int. J. Syst. Evol. Microbiol.">
        <title>The Global Catalogue of Microorganisms (GCM) 10K type strain sequencing project: providing services to taxonomists for standard genome sequencing and annotation.</title>
        <authorList>
            <consortium name="The Broad Institute Genomics Platform"/>
            <consortium name="The Broad Institute Genome Sequencing Center for Infectious Disease"/>
            <person name="Wu L."/>
            <person name="Ma J."/>
        </authorList>
    </citation>
    <scope>NUCLEOTIDE SEQUENCE [LARGE SCALE GENOMIC DNA]</scope>
    <source>
        <strain evidence="6 7">LMG 29247</strain>
    </source>
</reference>
<accession>A0ABD5SUW8</accession>
<dbReference type="AlphaFoldDB" id="A0ABD5SUW8"/>
<evidence type="ECO:0000256" key="2">
    <source>
        <dbReference type="ARBA" id="ARBA00049666"/>
    </source>
</evidence>
<comment type="similarity">
    <text evidence="2">Belongs to the Sph1/Sph2 family.</text>
</comment>
<feature type="coiled-coil region" evidence="3">
    <location>
        <begin position="223"/>
        <end position="290"/>
    </location>
</feature>